<evidence type="ECO:0000259" key="3">
    <source>
        <dbReference type="SMART" id="SM00858"/>
    </source>
</evidence>
<dbReference type="InterPro" id="IPR013974">
    <property type="entry name" value="SAF"/>
</dbReference>
<keyword evidence="5" id="KW-1185">Reference proteome</keyword>
<protein>
    <submittedName>
        <fullName evidence="4">SAF domain protein</fullName>
    </submittedName>
</protein>
<sequence>MVLRFSFLKRTWPYLLAVTVGLAVATFSFNALKREASSQEGIKLPVAARDLPPYTQVQAQDLGWGTFPAELPGAVKAPAEAVGKVVTTAAPKDHPLRVSELKDPESLDVQLVSVNIDSSRLGGARPGDLVDVYWIQPAEKSAWTPGTGATLVARDARMVSVLDKNGQPVDSGQGLVAATVQGAAVRAPAIAVLAVKAEEVRAIIPGAASNNTCIVLVRKFKAGGDQVGDDAGGQGHSAPQAPAKSTGSNQ</sequence>
<name>A0AAU8PD81_DESK7</name>
<gene>
    <name evidence="4" type="ordered locus">Desku_2447</name>
</gene>
<dbReference type="CDD" id="cd11614">
    <property type="entry name" value="SAF_CpaB_FlgA_like"/>
    <property type="match status" value="1"/>
</dbReference>
<feature type="transmembrane region" description="Helical" evidence="2">
    <location>
        <begin position="12"/>
        <end position="32"/>
    </location>
</feature>
<dbReference type="SMART" id="SM00858">
    <property type="entry name" value="SAF"/>
    <property type="match status" value="1"/>
</dbReference>
<evidence type="ECO:0000256" key="1">
    <source>
        <dbReference type="SAM" id="MobiDB-lite"/>
    </source>
</evidence>
<organism evidence="4 5">
    <name type="scientific">Desulfofundulus kuznetsovii (strain DSM 6115 / VKM B-1805 / 17)</name>
    <name type="common">Desulfotomaculum kuznetsovii</name>
    <dbReference type="NCBI Taxonomy" id="760568"/>
    <lineage>
        <taxon>Bacteria</taxon>
        <taxon>Bacillati</taxon>
        <taxon>Bacillota</taxon>
        <taxon>Clostridia</taxon>
        <taxon>Eubacteriales</taxon>
        <taxon>Peptococcaceae</taxon>
        <taxon>Desulfofundulus</taxon>
    </lineage>
</organism>
<keyword evidence="2" id="KW-0472">Membrane</keyword>
<evidence type="ECO:0000313" key="5">
    <source>
        <dbReference type="Proteomes" id="UP000009229"/>
    </source>
</evidence>
<reference evidence="5" key="1">
    <citation type="submission" date="2011-05" db="EMBL/GenBank/DDBJ databases">
        <title>Complete sequence of Desulfotomaculum kuznetsovii DSM 6115.</title>
        <authorList>
            <person name="Lucas S."/>
            <person name="Han J."/>
            <person name="Lapidus A."/>
            <person name="Cheng J.-F."/>
            <person name="Goodwin L."/>
            <person name="Pitluck S."/>
            <person name="Peters L."/>
            <person name="Mikhailova N."/>
            <person name="Lu M."/>
            <person name="Saunders E."/>
            <person name="Han C."/>
            <person name="Tapia R."/>
            <person name="Land M."/>
            <person name="Hauser L."/>
            <person name="Kyrpides N."/>
            <person name="Ivanova N."/>
            <person name="Pagani I."/>
            <person name="Nazina T."/>
            <person name="Ivanova A."/>
            <person name="Parshina S."/>
            <person name="Kuever J."/>
            <person name="Muyzer G."/>
            <person name="Plugge C."/>
            <person name="Stams A."/>
            <person name="Woyke T."/>
        </authorList>
    </citation>
    <scope>NUCLEOTIDE SEQUENCE [LARGE SCALE GENOMIC DNA]</scope>
    <source>
        <strain evidence="5">DSM 6115 / VKM B-1805 / 17</strain>
    </source>
</reference>
<keyword evidence="2" id="KW-1133">Transmembrane helix</keyword>
<evidence type="ECO:0000313" key="4">
    <source>
        <dbReference type="EMBL" id="AEG15978.1"/>
    </source>
</evidence>
<dbReference type="AlphaFoldDB" id="A0AAU8PD81"/>
<feature type="domain" description="SAF" evidence="3">
    <location>
        <begin position="42"/>
        <end position="102"/>
    </location>
</feature>
<dbReference type="EMBL" id="CP002770">
    <property type="protein sequence ID" value="AEG15978.1"/>
    <property type="molecule type" value="Genomic_DNA"/>
</dbReference>
<dbReference type="Pfam" id="PF08666">
    <property type="entry name" value="SAF"/>
    <property type="match status" value="1"/>
</dbReference>
<accession>A0AAU8PD81</accession>
<feature type="region of interest" description="Disordered" evidence="1">
    <location>
        <begin position="225"/>
        <end position="250"/>
    </location>
</feature>
<evidence type="ECO:0000256" key="2">
    <source>
        <dbReference type="SAM" id="Phobius"/>
    </source>
</evidence>
<dbReference type="KEGG" id="dku:Desku_2447"/>
<dbReference type="Proteomes" id="UP000009229">
    <property type="component" value="Chromosome"/>
</dbReference>
<keyword evidence="2" id="KW-0812">Transmembrane</keyword>
<proteinExistence type="predicted"/>